<proteinExistence type="predicted"/>
<evidence type="ECO:0000313" key="1">
    <source>
        <dbReference type="EMBL" id="PIR03640.1"/>
    </source>
</evidence>
<comment type="caution">
    <text evidence="1">The sequence shown here is derived from an EMBL/GenBank/DDBJ whole genome shotgun (WGS) entry which is preliminary data.</text>
</comment>
<name>A0A2H0N415_9BACT</name>
<dbReference type="Proteomes" id="UP000229600">
    <property type="component" value="Unassembled WGS sequence"/>
</dbReference>
<protein>
    <submittedName>
        <fullName evidence="1">Uncharacterized protein</fullName>
    </submittedName>
</protein>
<sequence>MMEGKGHEMQLSALKDFKKNVPHLTEVGGKTYNVDLLEQSATELKPEYFDLQNRDALEDILESKYWKDENGNFLGPSDVIRVFNDCGHDWEQVLQRKPEWRLHIEKIRNVPLNLPALVYQGVLIDGIHRFTRALCEGHASLLVKVLPELPSNAVYVSEES</sequence>
<gene>
    <name evidence="1" type="ORF">COV59_05645</name>
</gene>
<accession>A0A2H0N415</accession>
<evidence type="ECO:0000313" key="2">
    <source>
        <dbReference type="Proteomes" id="UP000229600"/>
    </source>
</evidence>
<dbReference type="EMBL" id="PCWN01000011">
    <property type="protein sequence ID" value="PIR03640.1"/>
    <property type="molecule type" value="Genomic_DNA"/>
</dbReference>
<organism evidence="1 2">
    <name type="scientific">Candidatus Magasanikbacteria bacterium CG11_big_fil_rev_8_21_14_0_20_39_34</name>
    <dbReference type="NCBI Taxonomy" id="1974653"/>
    <lineage>
        <taxon>Bacteria</taxon>
        <taxon>Candidatus Magasanikiibacteriota</taxon>
    </lineage>
</organism>
<dbReference type="AlphaFoldDB" id="A0A2H0N415"/>
<reference evidence="1 2" key="1">
    <citation type="submission" date="2017-09" db="EMBL/GenBank/DDBJ databases">
        <title>Depth-based differentiation of microbial function through sediment-hosted aquifers and enrichment of novel symbionts in the deep terrestrial subsurface.</title>
        <authorList>
            <person name="Probst A.J."/>
            <person name="Ladd B."/>
            <person name="Jarett J.K."/>
            <person name="Geller-Mcgrath D.E."/>
            <person name="Sieber C.M."/>
            <person name="Emerson J.B."/>
            <person name="Anantharaman K."/>
            <person name="Thomas B.C."/>
            <person name="Malmstrom R."/>
            <person name="Stieglmeier M."/>
            <person name="Klingl A."/>
            <person name="Woyke T."/>
            <person name="Ryan C.M."/>
            <person name="Banfield J.F."/>
        </authorList>
    </citation>
    <scope>NUCLEOTIDE SEQUENCE [LARGE SCALE GENOMIC DNA]</scope>
    <source>
        <strain evidence="1">CG11_big_fil_rev_8_21_14_0_20_39_34</strain>
    </source>
</reference>